<feature type="compositionally biased region" description="Low complexity" evidence="1">
    <location>
        <begin position="268"/>
        <end position="277"/>
    </location>
</feature>
<feature type="region of interest" description="Disordered" evidence="1">
    <location>
        <begin position="1455"/>
        <end position="1480"/>
    </location>
</feature>
<feature type="compositionally biased region" description="Pro residues" evidence="1">
    <location>
        <begin position="278"/>
        <end position="288"/>
    </location>
</feature>
<name>W4HCQ9_APHAT</name>
<feature type="region of interest" description="Disordered" evidence="1">
    <location>
        <begin position="253"/>
        <end position="289"/>
    </location>
</feature>
<feature type="compositionally biased region" description="Acidic residues" evidence="1">
    <location>
        <begin position="1331"/>
        <end position="1342"/>
    </location>
</feature>
<feature type="compositionally biased region" description="Low complexity" evidence="1">
    <location>
        <begin position="112"/>
        <end position="130"/>
    </location>
</feature>
<protein>
    <recommendedName>
        <fullName evidence="3">EF-hand domain-containing protein</fullName>
    </recommendedName>
</protein>
<dbReference type="VEuPathDB" id="FungiDB:H257_00446"/>
<feature type="compositionally biased region" description="Basic and acidic residues" evidence="1">
    <location>
        <begin position="1308"/>
        <end position="1320"/>
    </location>
</feature>
<dbReference type="OrthoDB" id="10257153at2759"/>
<organism evidence="2">
    <name type="scientific">Aphanomyces astaci</name>
    <name type="common">Crayfish plague agent</name>
    <dbReference type="NCBI Taxonomy" id="112090"/>
    <lineage>
        <taxon>Eukaryota</taxon>
        <taxon>Sar</taxon>
        <taxon>Stramenopiles</taxon>
        <taxon>Oomycota</taxon>
        <taxon>Saprolegniomycetes</taxon>
        <taxon>Saprolegniales</taxon>
        <taxon>Verrucalvaceae</taxon>
        <taxon>Aphanomyces</taxon>
    </lineage>
</organism>
<dbReference type="InterPro" id="IPR026173">
    <property type="entry name" value="SPAG17"/>
</dbReference>
<dbReference type="PANTHER" id="PTHR21963:SF1">
    <property type="entry name" value="SPERM-ASSOCIATED ANTIGEN 17"/>
    <property type="match status" value="1"/>
</dbReference>
<feature type="region of interest" description="Disordered" evidence="1">
    <location>
        <begin position="112"/>
        <end position="157"/>
    </location>
</feature>
<dbReference type="GO" id="GO:1990716">
    <property type="term" value="C:axonemal central apparatus"/>
    <property type="evidence" value="ECO:0007669"/>
    <property type="project" value="TreeGrafter"/>
</dbReference>
<reference evidence="2" key="1">
    <citation type="submission" date="2013-12" db="EMBL/GenBank/DDBJ databases">
        <title>The Genome Sequence of Aphanomyces astaci APO3.</title>
        <authorList>
            <consortium name="The Broad Institute Genomics Platform"/>
            <person name="Russ C."/>
            <person name="Tyler B."/>
            <person name="van West P."/>
            <person name="Dieguez-Uribeondo J."/>
            <person name="Young S.K."/>
            <person name="Zeng Q."/>
            <person name="Gargeya S."/>
            <person name="Fitzgerald M."/>
            <person name="Abouelleil A."/>
            <person name="Alvarado L."/>
            <person name="Chapman S.B."/>
            <person name="Gainer-Dewar J."/>
            <person name="Goldberg J."/>
            <person name="Griggs A."/>
            <person name="Gujja S."/>
            <person name="Hansen M."/>
            <person name="Howarth C."/>
            <person name="Imamovic A."/>
            <person name="Ireland A."/>
            <person name="Larimer J."/>
            <person name="McCowan C."/>
            <person name="Murphy C."/>
            <person name="Pearson M."/>
            <person name="Poon T.W."/>
            <person name="Priest M."/>
            <person name="Roberts A."/>
            <person name="Saif S."/>
            <person name="Shea T."/>
            <person name="Sykes S."/>
            <person name="Wortman J."/>
            <person name="Nusbaum C."/>
            <person name="Birren B."/>
        </authorList>
    </citation>
    <scope>NUCLEOTIDE SEQUENCE [LARGE SCALE GENOMIC DNA]</scope>
    <source>
        <strain evidence="2">APO3</strain>
    </source>
</reference>
<feature type="region of interest" description="Disordered" evidence="1">
    <location>
        <begin position="450"/>
        <end position="473"/>
    </location>
</feature>
<gene>
    <name evidence="2" type="ORF">H257_00446</name>
</gene>
<evidence type="ECO:0000256" key="1">
    <source>
        <dbReference type="SAM" id="MobiDB-lite"/>
    </source>
</evidence>
<dbReference type="STRING" id="112090.W4HCQ9"/>
<evidence type="ECO:0000313" key="2">
    <source>
        <dbReference type="EMBL" id="ETV89049.1"/>
    </source>
</evidence>
<evidence type="ECO:0008006" key="3">
    <source>
        <dbReference type="Google" id="ProtNLM"/>
    </source>
</evidence>
<dbReference type="GO" id="GO:1904158">
    <property type="term" value="P:axonemal central apparatus assembly"/>
    <property type="evidence" value="ECO:0007669"/>
    <property type="project" value="TreeGrafter"/>
</dbReference>
<dbReference type="SUPFAM" id="SSF47473">
    <property type="entry name" value="EF-hand"/>
    <property type="match status" value="1"/>
</dbReference>
<dbReference type="RefSeq" id="XP_009821449.1">
    <property type="nucleotide sequence ID" value="XM_009823147.1"/>
</dbReference>
<feature type="region of interest" description="Disordered" evidence="1">
    <location>
        <begin position="1041"/>
        <end position="1060"/>
    </location>
</feature>
<feature type="region of interest" description="Disordered" evidence="1">
    <location>
        <begin position="1300"/>
        <end position="1342"/>
    </location>
</feature>
<dbReference type="GeneID" id="20802442"/>
<sequence length="1480" mass="161441">MQPSATGGNVADTRPPALEWRPYGVLLLSGNTKVEKAAKEKLITVLSGSLTPRERGVFKVVKRVDLALDSKSDPDALAAAFYKILDQDRVEYTTPKPPPATAAVVPPLATAPSAAATPTTPPMNTAARPAAPSPNMSKRETTRKISALDASAESEPVEEDLMAAAEVALETDLRTGSPSHIYVFVDYPATVAEVKSLVTFKVTSTPQDSALNRPPTITSLIDGAVLMTVAAAKDDSRRQSLVSISAVEATQTAAVAAPAPKATPPPTKGKSGKQPPQQVTPPPQPAPIPEATAPAVVVAAPDNPQPPTANVVDIGEVNRFFKDVQTAAQLGGLEWTDLTFDVVDCGDGPTGGEAKPLVTLTKELKTLLANLAVDKLVFKTWLSSVQIIPVPTTEVLPEATQPDALQRAYADILDVLYEPSVGISAIVYAMTETVVKSFVKPVAPAAAPSKKKQSTSAVEIPTEKTPAPKAPIPPSPPAFPPFIEYGDIASVRLARALHQYSTKHHSMQAGEPRTLLGRPLDDLEKSLWLLNDLPGVGHGGRKGMPGVPTKSFVERSIDDTELMQFHSLAMADVHYTRKMIEFEAMLGPKWQGKLRSRTFHEHLAPHVLPQRLSALLGLNIRLVKRYYVPDDTLLLAVHVETPQGRKSVASWSAADFVRHRPPFKEWRQENLLPQEYLTPRTIQAMGAVVSLSMGELRAVSESVQSLYPSDHSIIQVLRTPYALNWLSIYKDTHVFGLRPSKSLSNHIAPLPTVPVLIKQVTSSRRVSVTATKTSMPSTDFPMTFHASFSDDSHLRIGRGQAKTIVLTYTVPSGLVLTVSSDGTIRQQYANSTTHAATPNEHEAYRVVLGKGTVVSTHKDGSQTIMYASGKAATRRCTSDRFVTVDEQGVVTGGGPSTVNNVRVHIDVDPETRAVMAHRDHDEVIVVTHPNGAYLTQHGDGTRMYGNATNTHVVVQKEGYAEVSVDVEVNLTAQRHALGIQVAVTKGGIRTRSVVRTDDGTVIEIDYDTRVIASVNGIIRLRKPDGTVLVASDNGVVEFRPQSLSLGDAPPTPRRENEEELDTSTGAYYFNCATGSLQMNDPEHNAYHVVVGDGTVEPVVEVALAGVVTTQDCAKYDVPPLPVQAVVNDPLEPFLLLLHGDGTATEILRPSDVADYFRQVQRNAHVQRVPTMPPTGTHIYLHHLDRFEHNERWFADHHERRQLFDQVTIPARASPTILKRLHNTAPLQVPRVHIVRHIKEVTPFTPAQFASMLHALEAWHDWCAKREIAQDQYAVLDPRDSETMVATMAVQKKIQAAYKAARAKKKAERQKSKERDKHDADGDTNMSTLQEVENEVDEDDDEDEVYHALDDSDNDSRDELEFNVDDDYELTLNAFGQADTENTGRLNAVQTRRALVHALGTGVTQAEVNAAIPVFTECEDHRVTFEAFSRMLHAFREDQDMATLGDLPTPRGALLPWKMKSPRSKMPSPRLKFGGGHLAAP</sequence>
<accession>W4HCQ9</accession>
<dbReference type="PANTHER" id="PTHR21963">
    <property type="entry name" value="PF6"/>
    <property type="match status" value="1"/>
</dbReference>
<dbReference type="InterPro" id="IPR011992">
    <property type="entry name" value="EF-hand-dom_pair"/>
</dbReference>
<dbReference type="EMBL" id="KI913114">
    <property type="protein sequence ID" value="ETV89049.1"/>
    <property type="molecule type" value="Genomic_DNA"/>
</dbReference>
<proteinExistence type="predicted"/>